<dbReference type="RefSeq" id="XP_062726337.1">
    <property type="nucleotide sequence ID" value="XM_062866580.1"/>
</dbReference>
<accession>A0AAJ0H2I7</accession>
<organism evidence="1 2">
    <name type="scientific">Chaetomium strumarium</name>
    <dbReference type="NCBI Taxonomy" id="1170767"/>
    <lineage>
        <taxon>Eukaryota</taxon>
        <taxon>Fungi</taxon>
        <taxon>Dikarya</taxon>
        <taxon>Ascomycota</taxon>
        <taxon>Pezizomycotina</taxon>
        <taxon>Sordariomycetes</taxon>
        <taxon>Sordariomycetidae</taxon>
        <taxon>Sordariales</taxon>
        <taxon>Chaetomiaceae</taxon>
        <taxon>Chaetomium</taxon>
    </lineage>
</organism>
<reference evidence="1" key="2">
    <citation type="submission" date="2023-06" db="EMBL/GenBank/DDBJ databases">
        <authorList>
            <consortium name="Lawrence Berkeley National Laboratory"/>
            <person name="Mondo S.J."/>
            <person name="Hensen N."/>
            <person name="Bonometti L."/>
            <person name="Westerberg I."/>
            <person name="Brannstrom I.O."/>
            <person name="Guillou S."/>
            <person name="Cros-Aarteil S."/>
            <person name="Calhoun S."/>
            <person name="Haridas S."/>
            <person name="Kuo A."/>
            <person name="Pangilinan J."/>
            <person name="Riley R."/>
            <person name="Labutti K."/>
            <person name="Andreopoulos B."/>
            <person name="Lipzen A."/>
            <person name="Chen C."/>
            <person name="Yanf M."/>
            <person name="Daum C."/>
            <person name="Ng V."/>
            <person name="Clum A."/>
            <person name="Steindorff A."/>
            <person name="Ohm R."/>
            <person name="Martin F."/>
            <person name="Silar P."/>
            <person name="Natvig D."/>
            <person name="Lalanne C."/>
            <person name="Gautier V."/>
            <person name="Ament-Velasquez S.L."/>
            <person name="Kruys A."/>
            <person name="Hutchinson M.I."/>
            <person name="Powell A.J."/>
            <person name="Barry K."/>
            <person name="Miller A.N."/>
            <person name="Grigoriev I.V."/>
            <person name="Debuchy R."/>
            <person name="Gladieux P."/>
            <person name="Thoren M.H."/>
            <person name="Johannesson H."/>
        </authorList>
    </citation>
    <scope>NUCLEOTIDE SEQUENCE</scope>
    <source>
        <strain evidence="1">CBS 333.67</strain>
    </source>
</reference>
<name>A0AAJ0H2I7_9PEZI</name>
<dbReference type="GeneID" id="87885409"/>
<comment type="caution">
    <text evidence="1">The sequence shown here is derived from an EMBL/GenBank/DDBJ whole genome shotgun (WGS) entry which is preliminary data.</text>
</comment>
<gene>
    <name evidence="1" type="ORF">B0T15DRAFT_489232</name>
</gene>
<protein>
    <submittedName>
        <fullName evidence="1">Uncharacterized protein</fullName>
    </submittedName>
</protein>
<evidence type="ECO:0000313" key="1">
    <source>
        <dbReference type="EMBL" id="KAK3310557.1"/>
    </source>
</evidence>
<dbReference type="Proteomes" id="UP001273166">
    <property type="component" value="Unassembled WGS sequence"/>
</dbReference>
<reference evidence="1" key="1">
    <citation type="journal article" date="2023" name="Mol. Phylogenet. Evol.">
        <title>Genome-scale phylogeny and comparative genomics of the fungal order Sordariales.</title>
        <authorList>
            <person name="Hensen N."/>
            <person name="Bonometti L."/>
            <person name="Westerberg I."/>
            <person name="Brannstrom I.O."/>
            <person name="Guillou S."/>
            <person name="Cros-Aarteil S."/>
            <person name="Calhoun S."/>
            <person name="Haridas S."/>
            <person name="Kuo A."/>
            <person name="Mondo S."/>
            <person name="Pangilinan J."/>
            <person name="Riley R."/>
            <person name="LaButti K."/>
            <person name="Andreopoulos B."/>
            <person name="Lipzen A."/>
            <person name="Chen C."/>
            <person name="Yan M."/>
            <person name="Daum C."/>
            <person name="Ng V."/>
            <person name="Clum A."/>
            <person name="Steindorff A."/>
            <person name="Ohm R.A."/>
            <person name="Martin F."/>
            <person name="Silar P."/>
            <person name="Natvig D.O."/>
            <person name="Lalanne C."/>
            <person name="Gautier V."/>
            <person name="Ament-Velasquez S.L."/>
            <person name="Kruys A."/>
            <person name="Hutchinson M.I."/>
            <person name="Powell A.J."/>
            <person name="Barry K."/>
            <person name="Miller A.N."/>
            <person name="Grigoriev I.V."/>
            <person name="Debuchy R."/>
            <person name="Gladieux P."/>
            <person name="Hiltunen Thoren M."/>
            <person name="Johannesson H."/>
        </authorList>
    </citation>
    <scope>NUCLEOTIDE SEQUENCE</scope>
    <source>
        <strain evidence="1">CBS 333.67</strain>
    </source>
</reference>
<dbReference type="AlphaFoldDB" id="A0AAJ0H2I7"/>
<proteinExistence type="predicted"/>
<dbReference type="EMBL" id="JAUDZG010000001">
    <property type="protein sequence ID" value="KAK3310557.1"/>
    <property type="molecule type" value="Genomic_DNA"/>
</dbReference>
<sequence>MLSRVCFRPAVGRIAAPHSRGSSFHRGRKYEHGVRLISCVTFSVDITRTSAVKLKQAVVDGLRESLGPGGPAKKQQNHDDAALLFVSKSLASWLDDDAFLTRMVASAGIATGSTSREVTMLTAAVDEVPCYDPGLDSLSSSEGVSVLRGNASRVLQDLTSLSDVEIPGDGAQEPSLEFHPPPCWHAGPLAVTVPLANTVFSNGRPHTLFVSRWGSESSAGSARLVDKTQMTSQRIILPAADMAVSEEKDQSTTSSVVSHLVPVTSPRRISAGLGNILRNIEINGSPRPASQELEDVIPRLLEARRKDKDSASGPVDVWALIAPARYIEKGLPISNPLELGKYQLSDEVGLARAVANQMDMFIAGGCQLRKVLSGGGGWGLKKGLLSLDPQTRLTTDEHQDLESFISSFRGDTSAGGIITPGSYVQFFVEPALPSPQEDDDYAPVTRSSSSSSSSSVRFRTLTTVFGTHARPPIRSPLAATASDPVRAWPGLFGALSSEAMYISHRGETRDGQVVIATKIDVPRSYMVSTASKPKAEGSKL</sequence>
<evidence type="ECO:0000313" key="2">
    <source>
        <dbReference type="Proteomes" id="UP001273166"/>
    </source>
</evidence>
<keyword evidence="2" id="KW-1185">Reference proteome</keyword>